<dbReference type="EMBL" id="NNAY01004854">
    <property type="protein sequence ID" value="OXU17337.1"/>
    <property type="molecule type" value="Genomic_DNA"/>
</dbReference>
<dbReference type="PANTHER" id="PTHR10302">
    <property type="entry name" value="SINGLE-STRANDED DNA-BINDING PROTEIN"/>
    <property type="match status" value="1"/>
</dbReference>
<dbReference type="PROSITE" id="PS50935">
    <property type="entry name" value="SSB"/>
    <property type="match status" value="1"/>
</dbReference>
<dbReference type="AlphaFoldDB" id="A0A232EG67"/>
<name>A0A232EG67_9HYME</name>
<dbReference type="InterPro" id="IPR012340">
    <property type="entry name" value="NA-bd_OB-fold"/>
</dbReference>
<dbReference type="GO" id="GO:0006264">
    <property type="term" value="P:mitochondrial DNA replication"/>
    <property type="evidence" value="ECO:0007669"/>
    <property type="project" value="TreeGrafter"/>
</dbReference>
<evidence type="ECO:0008006" key="5">
    <source>
        <dbReference type="Google" id="ProtNLM"/>
    </source>
</evidence>
<dbReference type="NCBIfam" id="TIGR00621">
    <property type="entry name" value="ssb"/>
    <property type="match status" value="1"/>
</dbReference>
<dbReference type="Proteomes" id="UP000215335">
    <property type="component" value="Unassembled WGS sequence"/>
</dbReference>
<evidence type="ECO:0000313" key="3">
    <source>
        <dbReference type="EMBL" id="OXU17337.1"/>
    </source>
</evidence>
<reference evidence="3 4" key="1">
    <citation type="journal article" date="2017" name="Curr. Biol.">
        <title>The Evolution of Venom by Co-option of Single-Copy Genes.</title>
        <authorList>
            <person name="Martinson E.O."/>
            <person name="Mrinalini"/>
            <person name="Kelkar Y.D."/>
            <person name="Chang C.H."/>
            <person name="Werren J.H."/>
        </authorList>
    </citation>
    <scope>NUCLEOTIDE SEQUENCE [LARGE SCALE GENOMIC DNA]</scope>
    <source>
        <strain evidence="3 4">Alberta</strain>
        <tissue evidence="3">Whole body</tissue>
    </source>
</reference>
<accession>A0A232EG67</accession>
<comment type="caution">
    <text evidence="3">The sequence shown here is derived from an EMBL/GenBank/DDBJ whole genome shotgun (WGS) entry which is preliminary data.</text>
</comment>
<dbReference type="CDD" id="cd04496">
    <property type="entry name" value="SSB_OBF"/>
    <property type="match status" value="1"/>
</dbReference>
<dbReference type="PANTHER" id="PTHR10302:SF0">
    <property type="entry name" value="SINGLE-STRANDED DNA-BINDING PROTEIN, MITOCHONDRIAL"/>
    <property type="match status" value="1"/>
</dbReference>
<evidence type="ECO:0000313" key="4">
    <source>
        <dbReference type="Proteomes" id="UP000215335"/>
    </source>
</evidence>
<evidence type="ECO:0000256" key="1">
    <source>
        <dbReference type="ARBA" id="ARBA00023125"/>
    </source>
</evidence>
<dbReference type="InterPro" id="IPR011344">
    <property type="entry name" value="ssDNA-bd"/>
</dbReference>
<dbReference type="GO" id="GO:0042645">
    <property type="term" value="C:mitochondrial nucleoid"/>
    <property type="evidence" value="ECO:0007669"/>
    <property type="project" value="TreeGrafter"/>
</dbReference>
<gene>
    <name evidence="3" type="ORF">TSAR_004434</name>
</gene>
<keyword evidence="1 2" id="KW-0238">DNA-binding</keyword>
<protein>
    <recommendedName>
        <fullName evidence="5">Single-stranded DNA-binding protein</fullName>
    </recommendedName>
</protein>
<organism evidence="3 4">
    <name type="scientific">Trichomalopsis sarcophagae</name>
    <dbReference type="NCBI Taxonomy" id="543379"/>
    <lineage>
        <taxon>Eukaryota</taxon>
        <taxon>Metazoa</taxon>
        <taxon>Ecdysozoa</taxon>
        <taxon>Arthropoda</taxon>
        <taxon>Hexapoda</taxon>
        <taxon>Insecta</taxon>
        <taxon>Pterygota</taxon>
        <taxon>Neoptera</taxon>
        <taxon>Endopterygota</taxon>
        <taxon>Hymenoptera</taxon>
        <taxon>Apocrita</taxon>
        <taxon>Proctotrupomorpha</taxon>
        <taxon>Chalcidoidea</taxon>
        <taxon>Pteromalidae</taxon>
        <taxon>Pteromalinae</taxon>
        <taxon>Trichomalopsis</taxon>
    </lineage>
</organism>
<dbReference type="FunFam" id="2.40.50.140:FF:000269">
    <property type="entry name" value="Single-stranded DNA-binding protein"/>
    <property type="match status" value="1"/>
</dbReference>
<sequence>MMLNKFIGYLCVYCFQIFVNTCKQIRGINYVSARAFTANDSNKIEKSLNQVTLLGRVGGEPQKRGNEEHPVVTFSLATHVNYKYEGGDLMQKTDWHRIAVFKPNLRENVYNYMRKGQRVLVNGRLSYGEVKDEDGNMRTATSIIADDIIFFQ</sequence>
<dbReference type="Pfam" id="PF00436">
    <property type="entry name" value="SSB"/>
    <property type="match status" value="1"/>
</dbReference>
<dbReference type="HAMAP" id="MF_00984">
    <property type="entry name" value="SSB"/>
    <property type="match status" value="1"/>
</dbReference>
<proteinExistence type="inferred from homology"/>
<dbReference type="STRING" id="543379.A0A232EG67"/>
<evidence type="ECO:0000256" key="2">
    <source>
        <dbReference type="PROSITE-ProRule" id="PRU00252"/>
    </source>
</evidence>
<dbReference type="SUPFAM" id="SSF50249">
    <property type="entry name" value="Nucleic acid-binding proteins"/>
    <property type="match status" value="1"/>
</dbReference>
<dbReference type="OrthoDB" id="1078367at2759"/>
<dbReference type="GO" id="GO:0003697">
    <property type="term" value="F:single-stranded DNA binding"/>
    <property type="evidence" value="ECO:0007669"/>
    <property type="project" value="InterPro"/>
</dbReference>
<dbReference type="Gene3D" id="2.40.50.140">
    <property type="entry name" value="Nucleic acid-binding proteins"/>
    <property type="match status" value="1"/>
</dbReference>
<dbReference type="InterPro" id="IPR000424">
    <property type="entry name" value="Primosome_PriB/ssb"/>
</dbReference>
<keyword evidence="4" id="KW-1185">Reference proteome</keyword>